<feature type="region of interest" description="Disordered" evidence="6">
    <location>
        <begin position="1"/>
        <end position="74"/>
    </location>
</feature>
<dbReference type="InterPro" id="IPR001766">
    <property type="entry name" value="Fork_head_dom"/>
</dbReference>
<keyword evidence="2 5" id="KW-0238">DNA-binding</keyword>
<dbReference type="PROSITE" id="PS50039">
    <property type="entry name" value="FORK_HEAD_3"/>
    <property type="match status" value="1"/>
</dbReference>
<evidence type="ECO:0000313" key="8">
    <source>
        <dbReference type="EMBL" id="SAM07919.1"/>
    </source>
</evidence>
<keyword evidence="4 5" id="KW-0539">Nucleus</keyword>
<dbReference type="EMBL" id="LT554871">
    <property type="protein sequence ID" value="SAM07919.1"/>
    <property type="molecule type" value="Genomic_DNA"/>
</dbReference>
<dbReference type="InterPro" id="IPR030456">
    <property type="entry name" value="TF_fork_head_CS_2"/>
</dbReference>
<dbReference type="FunFam" id="1.10.10.10:FF:000135">
    <property type="entry name" value="forkhead box protein G1"/>
    <property type="match status" value="1"/>
</dbReference>
<evidence type="ECO:0000256" key="5">
    <source>
        <dbReference type="PROSITE-ProRule" id="PRU00089"/>
    </source>
</evidence>
<dbReference type="SUPFAM" id="SSF46785">
    <property type="entry name" value="Winged helix' DNA-binding domain"/>
    <property type="match status" value="1"/>
</dbReference>
<dbReference type="AlphaFoldDB" id="A0A170APU3"/>
<feature type="region of interest" description="Disordered" evidence="6">
    <location>
        <begin position="282"/>
        <end position="335"/>
    </location>
</feature>
<feature type="compositionally biased region" description="Polar residues" evidence="6">
    <location>
        <begin position="479"/>
        <end position="488"/>
    </location>
</feature>
<evidence type="ECO:0000259" key="7">
    <source>
        <dbReference type="PROSITE" id="PS50039"/>
    </source>
</evidence>
<feature type="compositionally biased region" description="Polar residues" evidence="6">
    <location>
        <begin position="168"/>
        <end position="179"/>
    </location>
</feature>
<feature type="compositionally biased region" description="Low complexity" evidence="6">
    <location>
        <begin position="314"/>
        <end position="328"/>
    </location>
</feature>
<reference evidence="8" key="1">
    <citation type="submission" date="2016-04" db="EMBL/GenBank/DDBJ databases">
        <authorList>
            <person name="Evans L.H."/>
            <person name="Alamgir A."/>
            <person name="Owens N."/>
            <person name="Weber N.D."/>
            <person name="Virtaneva K."/>
            <person name="Barbian K."/>
            <person name="Babar A."/>
            <person name="Rosenke K."/>
        </authorList>
    </citation>
    <scope>NUCLEOTIDE SEQUENCE [LARGE SCALE GENOMIC DNA]</scope>
    <source>
        <strain evidence="8">CBS 101.48</strain>
    </source>
</reference>
<dbReference type="Gene3D" id="1.10.10.10">
    <property type="entry name" value="Winged helix-like DNA-binding domain superfamily/Winged helix DNA-binding domain"/>
    <property type="match status" value="1"/>
</dbReference>
<dbReference type="PROSITE" id="PS00658">
    <property type="entry name" value="FORK_HEAD_2"/>
    <property type="match status" value="1"/>
</dbReference>
<dbReference type="InterPro" id="IPR045912">
    <property type="entry name" value="FOXJ2/3-like"/>
</dbReference>
<dbReference type="Pfam" id="PF00250">
    <property type="entry name" value="Forkhead"/>
    <property type="match status" value="1"/>
</dbReference>
<evidence type="ECO:0000313" key="9">
    <source>
        <dbReference type="Proteomes" id="UP000078561"/>
    </source>
</evidence>
<protein>
    <recommendedName>
        <fullName evidence="7">Fork-head domain-containing protein</fullName>
    </recommendedName>
</protein>
<dbReference type="OrthoDB" id="5954824at2759"/>
<feature type="compositionally biased region" description="Polar residues" evidence="6">
    <location>
        <begin position="1"/>
        <end position="12"/>
    </location>
</feature>
<feature type="compositionally biased region" description="Low complexity" evidence="6">
    <location>
        <begin position="135"/>
        <end position="152"/>
    </location>
</feature>
<keyword evidence="1" id="KW-0805">Transcription regulation</keyword>
<dbReference type="GO" id="GO:0005634">
    <property type="term" value="C:nucleus"/>
    <property type="evidence" value="ECO:0007669"/>
    <property type="project" value="UniProtKB-SubCell"/>
</dbReference>
<dbReference type="InterPro" id="IPR036388">
    <property type="entry name" value="WH-like_DNA-bd_sf"/>
</dbReference>
<feature type="compositionally biased region" description="Polar residues" evidence="6">
    <location>
        <begin position="22"/>
        <end position="34"/>
    </location>
</feature>
<dbReference type="CDD" id="cd00059">
    <property type="entry name" value="FH_FOX"/>
    <property type="match status" value="1"/>
</dbReference>
<dbReference type="InterPro" id="IPR018122">
    <property type="entry name" value="TF_fork_head_CS_1"/>
</dbReference>
<feature type="compositionally biased region" description="Polar residues" evidence="6">
    <location>
        <begin position="63"/>
        <end position="74"/>
    </location>
</feature>
<dbReference type="PANTHER" id="PTHR46078">
    <property type="entry name" value="FORKHEAD BOX PROTEIN J2 FAMILY MEMBER"/>
    <property type="match status" value="1"/>
</dbReference>
<evidence type="ECO:0000256" key="6">
    <source>
        <dbReference type="SAM" id="MobiDB-lite"/>
    </source>
</evidence>
<keyword evidence="9" id="KW-1185">Reference proteome</keyword>
<evidence type="ECO:0000256" key="4">
    <source>
        <dbReference type="ARBA" id="ARBA00023242"/>
    </source>
</evidence>
<feature type="domain" description="Fork-head" evidence="7">
    <location>
        <begin position="200"/>
        <end position="298"/>
    </location>
</feature>
<dbReference type="PANTHER" id="PTHR46078:SF2">
    <property type="entry name" value="FORK-HEAD DOMAIN-CONTAINING PROTEIN"/>
    <property type="match status" value="1"/>
</dbReference>
<feature type="region of interest" description="Disordered" evidence="6">
    <location>
        <begin position="433"/>
        <end position="496"/>
    </location>
</feature>
<evidence type="ECO:0000256" key="1">
    <source>
        <dbReference type="ARBA" id="ARBA00023015"/>
    </source>
</evidence>
<feature type="compositionally biased region" description="Low complexity" evidence="6">
    <location>
        <begin position="35"/>
        <end position="58"/>
    </location>
</feature>
<evidence type="ECO:0000256" key="2">
    <source>
        <dbReference type="ARBA" id="ARBA00023125"/>
    </source>
</evidence>
<dbReference type="STRING" id="4829.A0A170APU3"/>
<dbReference type="InterPro" id="IPR036390">
    <property type="entry name" value="WH_DNA-bd_sf"/>
</dbReference>
<proteinExistence type="predicted"/>
<dbReference type="GO" id="GO:0000981">
    <property type="term" value="F:DNA-binding transcription factor activity, RNA polymerase II-specific"/>
    <property type="evidence" value="ECO:0007669"/>
    <property type="project" value="TreeGrafter"/>
</dbReference>
<dbReference type="PRINTS" id="PR00053">
    <property type="entry name" value="FORKHEAD"/>
</dbReference>
<keyword evidence="3" id="KW-0804">Transcription</keyword>
<feature type="compositionally biased region" description="Polar residues" evidence="6">
    <location>
        <begin position="455"/>
        <end position="472"/>
    </location>
</feature>
<dbReference type="Proteomes" id="UP000078561">
    <property type="component" value="Unassembled WGS sequence"/>
</dbReference>
<dbReference type="GO" id="GO:0000978">
    <property type="term" value="F:RNA polymerase II cis-regulatory region sequence-specific DNA binding"/>
    <property type="evidence" value="ECO:0007669"/>
    <property type="project" value="TreeGrafter"/>
</dbReference>
<dbReference type="InParanoid" id="A0A170APU3"/>
<feature type="region of interest" description="Disordered" evidence="6">
    <location>
        <begin position="112"/>
        <end position="179"/>
    </location>
</feature>
<organism evidence="8">
    <name type="scientific">Absidia glauca</name>
    <name type="common">Pin mould</name>
    <dbReference type="NCBI Taxonomy" id="4829"/>
    <lineage>
        <taxon>Eukaryota</taxon>
        <taxon>Fungi</taxon>
        <taxon>Fungi incertae sedis</taxon>
        <taxon>Mucoromycota</taxon>
        <taxon>Mucoromycotina</taxon>
        <taxon>Mucoromycetes</taxon>
        <taxon>Mucorales</taxon>
        <taxon>Cunninghamellaceae</taxon>
        <taxon>Absidia</taxon>
    </lineage>
</organism>
<name>A0A170APU3_ABSGL</name>
<accession>A0A170APU3</accession>
<dbReference type="PROSITE" id="PS00657">
    <property type="entry name" value="FORK_HEAD_1"/>
    <property type="match status" value="1"/>
</dbReference>
<dbReference type="SMART" id="SM00339">
    <property type="entry name" value="FH"/>
    <property type="match status" value="1"/>
</dbReference>
<sequence length="496" mass="56269">MTELHSTNTGFSNIDWLDRHNMNSSTTSNATPYAQQPQQQQEQQQQHQQQQQSQTLQEESQHPESFNMTNPNDSEAASRFQTYFSHQLPPINSISTSIAQLNHEPIHLNEEERKDQQHQHQNQNQQPLVPWDMPSATTTTDSTLSTSSSTYDPYHHHPHTHHTPSPSISTEKSTSVTSNNRKQLIQNTKDMHVEKGTEGKPPYSYATLIKYAIETSPDNKLTLSEIYQWVIEHYPYYSTAGSGWKNSIRHNLSLNKIFVRVPRPINEPGKGSYWVVDYRSAETEQRTTRATPSRRGNRSGSDPSTHPPYRREWSGASSASSSSSSLARRATRDARSLSMDAATLSKNLNGTMDGYYGTAYAYGRQFATNQQQQQYNQQKHQQQHQQQQYPVRPMRHSSYGSAAGYDLYMDQVATSKQQAYFYNGTTPMYYSQQHHQHPAIGDLSAHSTPVPGPSRRSSAQVCYYPSSPSSASMKPIKQEPTTASSSDQPFDWETVL</sequence>
<comment type="subcellular location">
    <subcellularLocation>
        <location evidence="5">Nucleus</location>
    </subcellularLocation>
</comment>
<evidence type="ECO:0000256" key="3">
    <source>
        <dbReference type="ARBA" id="ARBA00023163"/>
    </source>
</evidence>
<feature type="DNA-binding region" description="Fork-head" evidence="5">
    <location>
        <begin position="200"/>
        <end position="298"/>
    </location>
</feature>
<gene>
    <name evidence="8" type="primary">ABSGL_13577.1 scaffold 14267</name>
</gene>